<reference evidence="3 4" key="1">
    <citation type="journal article" date="2020" name="Genome Biol. Evol.">
        <title>Comparative genomics of strictly vertically transmitted, feminizing microsporidia endosymbionts of amphipod crustaceans.</title>
        <authorList>
            <person name="Cormier A."/>
            <person name="Chebbi M.A."/>
            <person name="Giraud I."/>
            <person name="Wattier R."/>
            <person name="Teixeira M."/>
            <person name="Gilbert C."/>
            <person name="Rigaud T."/>
            <person name="Cordaux R."/>
        </authorList>
    </citation>
    <scope>NUCLEOTIDE SEQUENCE [LARGE SCALE GENOMIC DNA]</scope>
    <source>
        <strain evidence="3 4">Ou3-Ou53</strain>
    </source>
</reference>
<gene>
    <name evidence="3" type="primary">UTP23</name>
    <name evidence="3" type="ORF">NGRA_0079</name>
</gene>
<comment type="caution">
    <text evidence="3">The sequence shown here is derived from an EMBL/GenBank/DDBJ whole genome shotgun (WGS) entry which is preliminary data.</text>
</comment>
<accession>A0A9P6H0Z1</accession>
<sequence length="201" mass="23993">MNKKLYKHNKKHIKLLKKDGFRHPFQLLLDDSFIIYMNKFKKRYKHLTELFKNEPKLFFTKCIHKKYTESGNLFETDISDNCQIIDCKHKDNADVLKCYKSIFKKGNKNNYILATSDKDVFKEYSDKTGIPILRFSNGFLKISMKTDHIERYKGLPKEATSEELERLKQIFDEEINNEDTKLKHEEVDFDELEMSDSTDDE</sequence>
<evidence type="ECO:0000256" key="1">
    <source>
        <dbReference type="ARBA" id="ARBA00023242"/>
    </source>
</evidence>
<evidence type="ECO:0000256" key="2">
    <source>
        <dbReference type="SAM" id="MobiDB-lite"/>
    </source>
</evidence>
<dbReference type="EMBL" id="SBJO01000003">
    <property type="protein sequence ID" value="KAF9764986.1"/>
    <property type="molecule type" value="Genomic_DNA"/>
</dbReference>
<keyword evidence="1" id="KW-0539">Nucleus</keyword>
<dbReference type="PANTHER" id="PTHR12416">
    <property type="entry name" value="RRNA-PROCESSING PROTEIN UTP23 HOMOLOG"/>
    <property type="match status" value="1"/>
</dbReference>
<proteinExistence type="predicted"/>
<protein>
    <submittedName>
        <fullName evidence="3">rRNA-processing protein UTP23 like protein</fullName>
    </submittedName>
</protein>
<name>A0A9P6H0Z1_9MICR</name>
<dbReference type="Proteomes" id="UP000740883">
    <property type="component" value="Unassembled WGS sequence"/>
</dbReference>
<feature type="compositionally biased region" description="Acidic residues" evidence="2">
    <location>
        <begin position="187"/>
        <end position="201"/>
    </location>
</feature>
<evidence type="ECO:0000313" key="4">
    <source>
        <dbReference type="Proteomes" id="UP000740883"/>
    </source>
</evidence>
<organism evidence="3 4">
    <name type="scientific">Nosema granulosis</name>
    <dbReference type="NCBI Taxonomy" id="83296"/>
    <lineage>
        <taxon>Eukaryota</taxon>
        <taxon>Fungi</taxon>
        <taxon>Fungi incertae sedis</taxon>
        <taxon>Microsporidia</taxon>
        <taxon>Nosematidae</taxon>
        <taxon>Nosema</taxon>
    </lineage>
</organism>
<dbReference type="AlphaFoldDB" id="A0A9P6H0Z1"/>
<dbReference type="Gene3D" id="3.40.50.1010">
    <property type="entry name" value="5'-nuclease"/>
    <property type="match status" value="1"/>
</dbReference>
<feature type="region of interest" description="Disordered" evidence="2">
    <location>
        <begin position="179"/>
        <end position="201"/>
    </location>
</feature>
<dbReference type="InterPro" id="IPR006984">
    <property type="entry name" value="Fcf1/UTP23"/>
</dbReference>
<dbReference type="GO" id="GO:0032040">
    <property type="term" value="C:small-subunit processome"/>
    <property type="evidence" value="ECO:0007669"/>
    <property type="project" value="InterPro"/>
</dbReference>
<dbReference type="OrthoDB" id="25675at2759"/>
<keyword evidence="4" id="KW-1185">Reference proteome</keyword>
<evidence type="ECO:0000313" key="3">
    <source>
        <dbReference type="EMBL" id="KAF9764986.1"/>
    </source>
</evidence>
<dbReference type="Pfam" id="PF04900">
    <property type="entry name" value="Fcf1"/>
    <property type="match status" value="1"/>
</dbReference>